<comment type="caution">
    <text evidence="1">The sequence shown here is derived from an EMBL/GenBank/DDBJ whole genome shotgun (WGS) entry which is preliminary data.</text>
</comment>
<dbReference type="eggNOG" id="ENOG502N5E8">
    <property type="taxonomic scope" value="Archaea"/>
</dbReference>
<sequence>MAEDQGWIVAEIADDGDPDAVMENMVDERYPDRFTSQHQGSSVVIYDDNVTTSIPVEKVLESICGHLDRVVIVESIEGGEGQTRSSYYEVENDQLGEPVDELSTISRWFVESHFDYYAIHYGIDGAI</sequence>
<dbReference type="EMBL" id="AOHW01000040">
    <property type="protein sequence ID" value="ELY38842.1"/>
    <property type="molecule type" value="Genomic_DNA"/>
</dbReference>
<dbReference type="PATRIC" id="fig|1114856.3.peg.3242"/>
<proteinExistence type="predicted"/>
<keyword evidence="2" id="KW-1185">Reference proteome</keyword>
<dbReference type="STRING" id="1114856.GCA_000383975_04243"/>
<evidence type="ECO:0000313" key="1">
    <source>
        <dbReference type="EMBL" id="ELY38842.1"/>
    </source>
</evidence>
<protein>
    <submittedName>
        <fullName evidence="1">Uncharacterized protein</fullName>
    </submittedName>
</protein>
<dbReference type="RefSeq" id="WP_006091125.1">
    <property type="nucleotide sequence ID" value="NZ_AOHW01000040.1"/>
</dbReference>
<dbReference type="OrthoDB" id="173327at2157"/>
<reference evidence="1 2" key="1">
    <citation type="journal article" date="2014" name="PLoS Genet.">
        <title>Phylogenetically driven sequencing of extremely halophilic archaea reveals strategies for static and dynamic osmo-response.</title>
        <authorList>
            <person name="Becker E.A."/>
            <person name="Seitzer P.M."/>
            <person name="Tritt A."/>
            <person name="Larsen D."/>
            <person name="Krusor M."/>
            <person name="Yao A.I."/>
            <person name="Wu D."/>
            <person name="Madern D."/>
            <person name="Eisen J.A."/>
            <person name="Darling A.E."/>
            <person name="Facciotti M.T."/>
        </authorList>
    </citation>
    <scope>NUCLEOTIDE SEQUENCE [LARGE SCALE GENOMIC DNA]</scope>
    <source>
        <strain evidence="1 2">GA33</strain>
    </source>
</reference>
<accession>L9VPC2</accession>
<evidence type="ECO:0000313" key="2">
    <source>
        <dbReference type="Proteomes" id="UP000011599"/>
    </source>
</evidence>
<dbReference type="AlphaFoldDB" id="L9VPC2"/>
<name>L9VPC2_9EURY</name>
<dbReference type="Proteomes" id="UP000011599">
    <property type="component" value="Unassembled WGS sequence"/>
</dbReference>
<organism evidence="1 2">
    <name type="scientific">Natronorubrum tibetense GA33</name>
    <dbReference type="NCBI Taxonomy" id="1114856"/>
    <lineage>
        <taxon>Archaea</taxon>
        <taxon>Methanobacteriati</taxon>
        <taxon>Methanobacteriota</taxon>
        <taxon>Stenosarchaea group</taxon>
        <taxon>Halobacteria</taxon>
        <taxon>Halobacteriales</taxon>
        <taxon>Natrialbaceae</taxon>
        <taxon>Natronorubrum</taxon>
    </lineage>
</organism>
<gene>
    <name evidence="1" type="ORF">C496_15662</name>
</gene>